<sequence>MHTCMHARSIPQVPTLGAVLEIPPYIPAPTDIKPVDHLHHTNRGITRATHVVIGQSGRITMLLAAVVLSLCGGKWDASYLLRCDLEGWNCPDSRLVNTTALLWFGKVYFLMGFLFRGGVLVSVDAKVGR</sequence>
<organism evidence="2 3">
    <name type="scientific">Periconia digitata</name>
    <dbReference type="NCBI Taxonomy" id="1303443"/>
    <lineage>
        <taxon>Eukaryota</taxon>
        <taxon>Fungi</taxon>
        <taxon>Dikarya</taxon>
        <taxon>Ascomycota</taxon>
        <taxon>Pezizomycotina</taxon>
        <taxon>Dothideomycetes</taxon>
        <taxon>Pleosporomycetidae</taxon>
        <taxon>Pleosporales</taxon>
        <taxon>Massarineae</taxon>
        <taxon>Periconiaceae</taxon>
        <taxon>Periconia</taxon>
    </lineage>
</organism>
<reference evidence="2" key="1">
    <citation type="submission" date="2023-01" db="EMBL/GenBank/DDBJ databases">
        <authorList>
            <person name="Van Ghelder C."/>
            <person name="Rancurel C."/>
        </authorList>
    </citation>
    <scope>NUCLEOTIDE SEQUENCE</scope>
    <source>
        <strain evidence="2">CNCM I-4278</strain>
    </source>
</reference>
<feature type="transmembrane region" description="Helical" evidence="1">
    <location>
        <begin position="59"/>
        <end position="81"/>
    </location>
</feature>
<protein>
    <submittedName>
        <fullName evidence="2">Uncharacterized protein</fullName>
    </submittedName>
</protein>
<evidence type="ECO:0000313" key="3">
    <source>
        <dbReference type="Proteomes" id="UP001152607"/>
    </source>
</evidence>
<gene>
    <name evidence="2" type="ORF">PDIGIT_LOCUS10888</name>
</gene>
<dbReference type="EMBL" id="CAOQHR010000007">
    <property type="protein sequence ID" value="CAI6337773.1"/>
    <property type="molecule type" value="Genomic_DNA"/>
</dbReference>
<keyword evidence="1" id="KW-0812">Transmembrane</keyword>
<evidence type="ECO:0000313" key="2">
    <source>
        <dbReference type="EMBL" id="CAI6337773.1"/>
    </source>
</evidence>
<keyword evidence="1" id="KW-0472">Membrane</keyword>
<name>A0A9W4XN78_9PLEO</name>
<dbReference type="Proteomes" id="UP001152607">
    <property type="component" value="Unassembled WGS sequence"/>
</dbReference>
<dbReference type="AlphaFoldDB" id="A0A9W4XN78"/>
<feature type="transmembrane region" description="Helical" evidence="1">
    <location>
        <begin position="101"/>
        <end position="123"/>
    </location>
</feature>
<evidence type="ECO:0000256" key="1">
    <source>
        <dbReference type="SAM" id="Phobius"/>
    </source>
</evidence>
<accession>A0A9W4XN78</accession>
<comment type="caution">
    <text evidence="2">The sequence shown here is derived from an EMBL/GenBank/DDBJ whole genome shotgun (WGS) entry which is preliminary data.</text>
</comment>
<keyword evidence="1" id="KW-1133">Transmembrane helix</keyword>
<keyword evidence="3" id="KW-1185">Reference proteome</keyword>
<proteinExistence type="predicted"/>